<dbReference type="AlphaFoldDB" id="A0A1R0F8M0"/>
<evidence type="ECO:0000256" key="1">
    <source>
        <dbReference type="SAM" id="MobiDB-lite"/>
    </source>
</evidence>
<name>A0A1R0F8M0_9HYPH</name>
<dbReference type="EMBL" id="LXYT01000002">
    <property type="protein sequence ID" value="OLY43307.1"/>
    <property type="molecule type" value="Genomic_DNA"/>
</dbReference>
<dbReference type="InterPro" id="IPR032820">
    <property type="entry name" value="ATPase_put"/>
</dbReference>
<feature type="compositionally biased region" description="Basic and acidic residues" evidence="1">
    <location>
        <begin position="1"/>
        <end position="15"/>
    </location>
</feature>
<dbReference type="GeneID" id="92991742"/>
<protein>
    <submittedName>
        <fullName evidence="3">ATP synthase protein I</fullName>
    </submittedName>
</protein>
<evidence type="ECO:0000256" key="2">
    <source>
        <dbReference type="SAM" id="Phobius"/>
    </source>
</evidence>
<keyword evidence="2" id="KW-1133">Transmembrane helix</keyword>
<proteinExistence type="predicted"/>
<sequence>MAKGDKPVKPERGTRIPEQGNSPETLDLETRRRNLQEKLARYQADKKPDPEKQEAGPSKGMAQAIRLSSEFLAGVVVGVILGLGFDQLAGTSPWGLIIFLFLGFSAGVLNILRSVGAVAPSQIGKNGASRQDEGPDKPE</sequence>
<keyword evidence="4" id="KW-1185">Reference proteome</keyword>
<feature type="transmembrane region" description="Helical" evidence="2">
    <location>
        <begin position="91"/>
        <end position="112"/>
    </location>
</feature>
<dbReference type="Proteomes" id="UP000187344">
    <property type="component" value="Unassembled WGS sequence"/>
</dbReference>
<feature type="transmembrane region" description="Helical" evidence="2">
    <location>
        <begin position="67"/>
        <end position="85"/>
    </location>
</feature>
<keyword evidence="2" id="KW-0812">Transmembrane</keyword>
<dbReference type="RefSeq" id="WP_075870189.1">
    <property type="nucleotide sequence ID" value="NZ_CALYQA010000001.1"/>
</dbReference>
<organism evidence="3 4">
    <name type="scientific">Bartonella apis</name>
    <dbReference type="NCBI Taxonomy" id="1686310"/>
    <lineage>
        <taxon>Bacteria</taxon>
        <taxon>Pseudomonadati</taxon>
        <taxon>Pseudomonadota</taxon>
        <taxon>Alphaproteobacteria</taxon>
        <taxon>Hyphomicrobiales</taxon>
        <taxon>Bartonellaceae</taxon>
        <taxon>Bartonella</taxon>
    </lineage>
</organism>
<keyword evidence="2" id="KW-0472">Membrane</keyword>
<accession>A0A1R0F8M0</accession>
<gene>
    <name evidence="3" type="ORF">PEB0149_007320</name>
</gene>
<feature type="compositionally biased region" description="Basic and acidic residues" evidence="1">
    <location>
        <begin position="28"/>
        <end position="54"/>
    </location>
</feature>
<evidence type="ECO:0000313" key="4">
    <source>
        <dbReference type="Proteomes" id="UP000187344"/>
    </source>
</evidence>
<reference evidence="3 4" key="1">
    <citation type="submission" date="2016-12" db="EMBL/GenBank/DDBJ databases">
        <title>Comparative genomics of Bartonella apis.</title>
        <authorList>
            <person name="Engel P."/>
        </authorList>
    </citation>
    <scope>NUCLEOTIDE SEQUENCE [LARGE SCALE GENOMIC DNA]</scope>
    <source>
        <strain evidence="3 4">PEB0149</strain>
    </source>
</reference>
<evidence type="ECO:0000313" key="3">
    <source>
        <dbReference type="EMBL" id="OLY43307.1"/>
    </source>
</evidence>
<dbReference type="Pfam" id="PF09527">
    <property type="entry name" value="ATPase_gene1"/>
    <property type="match status" value="1"/>
</dbReference>
<dbReference type="OrthoDB" id="15401at2"/>
<comment type="caution">
    <text evidence="3">The sequence shown here is derived from an EMBL/GenBank/DDBJ whole genome shotgun (WGS) entry which is preliminary data.</text>
</comment>
<feature type="region of interest" description="Disordered" evidence="1">
    <location>
        <begin position="1"/>
        <end position="61"/>
    </location>
</feature>